<dbReference type="GO" id="GO:0003841">
    <property type="term" value="F:1-acylglycerol-3-phosphate O-acyltransferase activity"/>
    <property type="evidence" value="ECO:0007669"/>
    <property type="project" value="TreeGrafter"/>
</dbReference>
<keyword evidence="1 4" id="KW-0808">Transferase</keyword>
<name>A0A3N6PD30_9CYAN</name>
<dbReference type="CDD" id="cd07989">
    <property type="entry name" value="LPLAT_AGPAT-like"/>
    <property type="match status" value="1"/>
</dbReference>
<protein>
    <submittedName>
        <fullName evidence="4">1-acyl-sn-glycerol-3-phosphate acyltransferase</fullName>
    </submittedName>
</protein>
<dbReference type="SMART" id="SM00563">
    <property type="entry name" value="PlsC"/>
    <property type="match status" value="1"/>
</dbReference>
<evidence type="ECO:0000313" key="5">
    <source>
        <dbReference type="Proteomes" id="UP000269154"/>
    </source>
</evidence>
<comment type="caution">
    <text evidence="4">The sequence shown here is derived from an EMBL/GenBank/DDBJ whole genome shotgun (WGS) entry which is preliminary data.</text>
</comment>
<dbReference type="Proteomes" id="UP000269154">
    <property type="component" value="Unassembled WGS sequence"/>
</dbReference>
<keyword evidence="5" id="KW-1185">Reference proteome</keyword>
<dbReference type="AlphaFoldDB" id="A0A3N6PD30"/>
<reference evidence="4 5" key="1">
    <citation type="journal article" date="2018" name="ACS Chem. Biol.">
        <title>Ketoreductase domain dysfunction expands chemodiversity: malyngamide biosynthesis in the cyanobacterium Okeania hirsuta.</title>
        <authorList>
            <person name="Moss N.A."/>
            <person name="Leao T."/>
            <person name="Rankin M."/>
            <person name="McCullough T.M."/>
            <person name="Qu P."/>
            <person name="Korobeynikov A."/>
            <person name="Smith J.L."/>
            <person name="Gerwick L."/>
            <person name="Gerwick W.H."/>
        </authorList>
    </citation>
    <scope>NUCLEOTIDE SEQUENCE [LARGE SCALE GENOMIC DNA]</scope>
    <source>
        <strain evidence="4 5">PAB10Feb10-1</strain>
    </source>
</reference>
<dbReference type="RefSeq" id="WP_124145517.1">
    <property type="nucleotide sequence ID" value="NZ_CAWOKI010000094.1"/>
</dbReference>
<dbReference type="SUPFAM" id="SSF69593">
    <property type="entry name" value="Glycerol-3-phosphate (1)-acyltransferase"/>
    <property type="match status" value="1"/>
</dbReference>
<gene>
    <name evidence="4" type="ORF">D5R40_13750</name>
</gene>
<dbReference type="PANTHER" id="PTHR10434:SF66">
    <property type="entry name" value="PHOSPHOLIPID_GLYCEROL ACYLTRANSFERASE DOMAIN-CONTAINING PROTEIN"/>
    <property type="match status" value="1"/>
</dbReference>
<dbReference type="PANTHER" id="PTHR10434">
    <property type="entry name" value="1-ACYL-SN-GLYCEROL-3-PHOSPHATE ACYLTRANSFERASE"/>
    <property type="match status" value="1"/>
</dbReference>
<evidence type="ECO:0000256" key="1">
    <source>
        <dbReference type="ARBA" id="ARBA00022679"/>
    </source>
</evidence>
<organism evidence="4 5">
    <name type="scientific">Okeania hirsuta</name>
    <dbReference type="NCBI Taxonomy" id="1458930"/>
    <lineage>
        <taxon>Bacteria</taxon>
        <taxon>Bacillati</taxon>
        <taxon>Cyanobacteriota</taxon>
        <taxon>Cyanophyceae</taxon>
        <taxon>Oscillatoriophycideae</taxon>
        <taxon>Oscillatoriales</taxon>
        <taxon>Microcoleaceae</taxon>
        <taxon>Okeania</taxon>
    </lineage>
</organism>
<dbReference type="OrthoDB" id="458442at2"/>
<dbReference type="GO" id="GO:0006654">
    <property type="term" value="P:phosphatidic acid biosynthetic process"/>
    <property type="evidence" value="ECO:0007669"/>
    <property type="project" value="TreeGrafter"/>
</dbReference>
<dbReference type="InterPro" id="IPR002123">
    <property type="entry name" value="Plipid/glycerol_acylTrfase"/>
</dbReference>
<evidence type="ECO:0000313" key="4">
    <source>
        <dbReference type="EMBL" id="RQH43077.1"/>
    </source>
</evidence>
<sequence>MGGQANNLLLISRLFLAAIGSRTFVYHADRIPSEGGIIVVSNHRSFMDPLLLTVAVNRQIKFACHHYMGQVPLLREMVTGLGCFPLDNSSRRQQDFFRQATKLLQAEEMVGVFPEGAAPIVRCTPPNLISDFQRGFAHLALRSPVANLAILPVAIASSDEQLISSRIPLKLLSFFDPSEPLFNQPGWHPAIVYQRSNIMFGRPFWVKPSHRQQYHGKYAKQLVNNLTDYVSQEIANLLIEGCI</sequence>
<accession>A0A3N6PD30</accession>
<proteinExistence type="predicted"/>
<keyword evidence="2 4" id="KW-0012">Acyltransferase</keyword>
<dbReference type="EMBL" id="RCBY01000067">
    <property type="protein sequence ID" value="RQH43077.1"/>
    <property type="molecule type" value="Genomic_DNA"/>
</dbReference>
<feature type="domain" description="Phospholipid/glycerol acyltransferase" evidence="3">
    <location>
        <begin position="37"/>
        <end position="158"/>
    </location>
</feature>
<evidence type="ECO:0000256" key="2">
    <source>
        <dbReference type="ARBA" id="ARBA00023315"/>
    </source>
</evidence>
<evidence type="ECO:0000259" key="3">
    <source>
        <dbReference type="SMART" id="SM00563"/>
    </source>
</evidence>
<dbReference type="Pfam" id="PF01553">
    <property type="entry name" value="Acyltransferase"/>
    <property type="match status" value="1"/>
</dbReference>